<dbReference type="InterPro" id="IPR005672">
    <property type="entry name" value="Phosphate_PstA"/>
</dbReference>
<evidence type="ECO:0000256" key="2">
    <source>
        <dbReference type="ARBA" id="ARBA00007069"/>
    </source>
</evidence>
<feature type="domain" description="ABC transmembrane type-1" evidence="11">
    <location>
        <begin position="67"/>
        <end position="270"/>
    </location>
</feature>
<dbReference type="GO" id="GO:0005886">
    <property type="term" value="C:plasma membrane"/>
    <property type="evidence" value="ECO:0007669"/>
    <property type="project" value="UniProtKB-SubCell"/>
</dbReference>
<accession>A0A1A6C5A7</accession>
<evidence type="ECO:0000256" key="5">
    <source>
        <dbReference type="ARBA" id="ARBA00022475"/>
    </source>
</evidence>
<dbReference type="SUPFAM" id="SSF161098">
    <property type="entry name" value="MetI-like"/>
    <property type="match status" value="1"/>
</dbReference>
<evidence type="ECO:0000256" key="7">
    <source>
        <dbReference type="ARBA" id="ARBA00022692"/>
    </source>
</evidence>
<protein>
    <recommendedName>
        <fullName evidence="3 10">Phosphate transport system permease protein PstA</fullName>
    </recommendedName>
</protein>
<evidence type="ECO:0000256" key="3">
    <source>
        <dbReference type="ARBA" id="ARBA00016864"/>
    </source>
</evidence>
<dbReference type="Gene3D" id="1.10.3720.10">
    <property type="entry name" value="MetI-like"/>
    <property type="match status" value="1"/>
</dbReference>
<dbReference type="STRING" id="160660.BJI67_06195"/>
<feature type="transmembrane region" description="Helical" evidence="10">
    <location>
        <begin position="185"/>
        <end position="206"/>
    </location>
</feature>
<comment type="caution">
    <text evidence="12">The sequence shown here is derived from an EMBL/GenBank/DDBJ whole genome shotgun (WGS) entry which is preliminary data.</text>
</comment>
<feature type="transmembrane region" description="Helical" evidence="10">
    <location>
        <begin position="12"/>
        <end position="37"/>
    </location>
</feature>
<proteinExistence type="inferred from homology"/>
<dbReference type="InterPro" id="IPR000515">
    <property type="entry name" value="MetI-like"/>
</dbReference>
<keyword evidence="8 10" id="KW-1133">Transmembrane helix</keyword>
<dbReference type="InterPro" id="IPR035906">
    <property type="entry name" value="MetI-like_sf"/>
</dbReference>
<keyword evidence="4" id="KW-0813">Transport</keyword>
<evidence type="ECO:0000256" key="10">
    <source>
        <dbReference type="RuleBase" id="RU363043"/>
    </source>
</evidence>
<organism evidence="12 13">
    <name type="scientific">Acidihalobacter prosperus</name>
    <dbReference type="NCBI Taxonomy" id="160660"/>
    <lineage>
        <taxon>Bacteria</taxon>
        <taxon>Pseudomonadati</taxon>
        <taxon>Pseudomonadota</taxon>
        <taxon>Gammaproteobacteria</taxon>
        <taxon>Chromatiales</taxon>
        <taxon>Ectothiorhodospiraceae</taxon>
        <taxon>Acidihalobacter</taxon>
    </lineage>
</organism>
<evidence type="ECO:0000313" key="13">
    <source>
        <dbReference type="Proteomes" id="UP000029273"/>
    </source>
</evidence>
<dbReference type="EMBL" id="JQSG02000002">
    <property type="protein sequence ID" value="OBS09730.1"/>
    <property type="molecule type" value="Genomic_DNA"/>
</dbReference>
<feature type="transmembrane region" description="Helical" evidence="10">
    <location>
        <begin position="135"/>
        <end position="153"/>
    </location>
</feature>
<dbReference type="NCBIfam" id="TIGR00974">
    <property type="entry name" value="3a0107s02c"/>
    <property type="match status" value="1"/>
</dbReference>
<evidence type="ECO:0000256" key="8">
    <source>
        <dbReference type="ARBA" id="ARBA00022989"/>
    </source>
</evidence>
<evidence type="ECO:0000259" key="11">
    <source>
        <dbReference type="PROSITE" id="PS50928"/>
    </source>
</evidence>
<reference evidence="12 13" key="1">
    <citation type="journal article" date="2014" name="Genome Announc.">
        <title>Draft Genome Sequence of the Iron-Oxidizing, Acidophilic, and Halotolerant 'Thiobacillus prosperus' Type Strain DSM 5130.</title>
        <authorList>
            <person name="Ossandon F.J."/>
            <person name="Cardenas J.P."/>
            <person name="Corbett M."/>
            <person name="Quatrini R."/>
            <person name="Holmes D.S."/>
            <person name="Watkin E."/>
        </authorList>
    </citation>
    <scope>NUCLEOTIDE SEQUENCE [LARGE SCALE GENOMIC DNA]</scope>
    <source>
        <strain evidence="12 13">DSM 5130</strain>
    </source>
</reference>
<evidence type="ECO:0000313" key="12">
    <source>
        <dbReference type="EMBL" id="OBS09730.1"/>
    </source>
</evidence>
<comment type="similarity">
    <text evidence="2 10">Belongs to the binding-protein-dependent transport system permease family. CysTW subfamily.</text>
</comment>
<comment type="subcellular location">
    <subcellularLocation>
        <location evidence="10">Cell inner membrane</location>
        <topology evidence="10">Multi-pass membrane protein</topology>
    </subcellularLocation>
    <subcellularLocation>
        <location evidence="1">Cell membrane</location>
        <topology evidence="1">Multi-pass membrane protein</topology>
    </subcellularLocation>
</comment>
<keyword evidence="13" id="KW-1185">Reference proteome</keyword>
<keyword evidence="5 10" id="KW-1003">Cell membrane</keyword>
<dbReference type="CDD" id="cd06261">
    <property type="entry name" value="TM_PBP2"/>
    <property type="match status" value="1"/>
</dbReference>
<dbReference type="InterPro" id="IPR051408">
    <property type="entry name" value="Phosphate_transprt_permease"/>
</dbReference>
<dbReference type="Pfam" id="PF00528">
    <property type="entry name" value="BPD_transp_1"/>
    <property type="match status" value="1"/>
</dbReference>
<dbReference type="RefSeq" id="WP_038092161.1">
    <property type="nucleotide sequence ID" value="NZ_JQSG02000002.1"/>
</dbReference>
<gene>
    <name evidence="12" type="ORF">Thpro_020780</name>
</gene>
<evidence type="ECO:0000256" key="9">
    <source>
        <dbReference type="ARBA" id="ARBA00023136"/>
    </source>
</evidence>
<evidence type="ECO:0000256" key="1">
    <source>
        <dbReference type="ARBA" id="ARBA00004651"/>
    </source>
</evidence>
<keyword evidence="9 10" id="KW-0472">Membrane</keyword>
<sequence length="280" mass="30642">MNRYTRRRFVNYFNQGMSVAATLFGLFFMGWLMWTLIAEGAVHLDWRVFTENTPGPGSTGGGLANAITGTLLLTVFGVLFGAPIGMLAGTYLCEFGRRSWVTPVVRFINDVLLSAPSIVLGVFVYEAVVVHMGQFSGWAGAMALALIVIPVVVRTTDNMLGLVPDTMREAAVALGAPRWRVTVWIVYRSAMSGLVTGIVLATAQIVGETAPLLFTSLGNQFWNLDMNKPMPALPLVIFNFAMSPYERWQHLAWAGALLITLSVLVMNIAARVVLRPRNTD</sequence>
<dbReference type="GO" id="GO:0005315">
    <property type="term" value="F:phosphate transmembrane transporter activity"/>
    <property type="evidence" value="ECO:0007669"/>
    <property type="project" value="InterPro"/>
</dbReference>
<evidence type="ECO:0000256" key="4">
    <source>
        <dbReference type="ARBA" id="ARBA00022448"/>
    </source>
</evidence>
<name>A0A1A6C5A7_9GAMM</name>
<dbReference type="PROSITE" id="PS50928">
    <property type="entry name" value="ABC_TM1"/>
    <property type="match status" value="1"/>
</dbReference>
<keyword evidence="7 10" id="KW-0812">Transmembrane</keyword>
<keyword evidence="6" id="KW-0592">Phosphate transport</keyword>
<dbReference type="PANTHER" id="PTHR42922">
    <property type="entry name" value="PHOSPHATE TRANSPORT SYSTEM PERMEASE PROTEIN PSTA"/>
    <property type="match status" value="1"/>
</dbReference>
<feature type="transmembrane region" description="Helical" evidence="10">
    <location>
        <begin position="71"/>
        <end position="92"/>
    </location>
</feature>
<dbReference type="OrthoDB" id="9807065at2"/>
<evidence type="ECO:0000256" key="6">
    <source>
        <dbReference type="ARBA" id="ARBA00022592"/>
    </source>
</evidence>
<feature type="transmembrane region" description="Helical" evidence="10">
    <location>
        <begin position="251"/>
        <end position="274"/>
    </location>
</feature>
<feature type="transmembrane region" description="Helical" evidence="10">
    <location>
        <begin position="104"/>
        <end position="123"/>
    </location>
</feature>
<dbReference type="AlphaFoldDB" id="A0A1A6C5A7"/>
<dbReference type="GO" id="GO:0035435">
    <property type="term" value="P:phosphate ion transmembrane transport"/>
    <property type="evidence" value="ECO:0007669"/>
    <property type="project" value="InterPro"/>
</dbReference>
<dbReference type="Proteomes" id="UP000029273">
    <property type="component" value="Unassembled WGS sequence"/>
</dbReference>
<dbReference type="PANTHER" id="PTHR42922:SF1">
    <property type="entry name" value="PHOSPHATE TRANSPORT SYSTEM PERMEASE PROTEIN PSTA"/>
    <property type="match status" value="1"/>
</dbReference>